<dbReference type="InterPro" id="IPR001041">
    <property type="entry name" value="2Fe-2S_ferredoxin-type"/>
</dbReference>
<dbReference type="EMBL" id="MLJW01000122">
    <property type="protein sequence ID" value="OIQ98181.1"/>
    <property type="molecule type" value="Genomic_DNA"/>
</dbReference>
<evidence type="ECO:0000259" key="1">
    <source>
        <dbReference type="PROSITE" id="PS51085"/>
    </source>
</evidence>
<dbReference type="EC" id="1.18.1.2" evidence="2"/>
<comment type="caution">
    <text evidence="2">The sequence shown here is derived from an EMBL/GenBank/DDBJ whole genome shotgun (WGS) entry which is preliminary data.</text>
</comment>
<dbReference type="PROSITE" id="PS00197">
    <property type="entry name" value="2FE2S_FER_1"/>
    <property type="match status" value="1"/>
</dbReference>
<reference evidence="2" key="1">
    <citation type="submission" date="2016-10" db="EMBL/GenBank/DDBJ databases">
        <title>Sequence of Gallionella enrichment culture.</title>
        <authorList>
            <person name="Poehlein A."/>
            <person name="Muehling M."/>
            <person name="Daniel R."/>
        </authorList>
    </citation>
    <scope>NUCLEOTIDE SEQUENCE</scope>
</reference>
<dbReference type="GO" id="GO:0004324">
    <property type="term" value="F:ferredoxin-NADP+ reductase activity"/>
    <property type="evidence" value="ECO:0007669"/>
    <property type="project" value="UniProtKB-EC"/>
</dbReference>
<dbReference type="PROSITE" id="PS51085">
    <property type="entry name" value="2FE2S_FER_2"/>
    <property type="match status" value="1"/>
</dbReference>
<gene>
    <name evidence="2" type="primary">carAd_2</name>
    <name evidence="2" type="ORF">GALL_197750</name>
</gene>
<organism evidence="2">
    <name type="scientific">mine drainage metagenome</name>
    <dbReference type="NCBI Taxonomy" id="410659"/>
    <lineage>
        <taxon>unclassified sequences</taxon>
        <taxon>metagenomes</taxon>
        <taxon>ecological metagenomes</taxon>
    </lineage>
</organism>
<keyword evidence="2" id="KW-0560">Oxidoreductase</keyword>
<feature type="domain" description="2Fe-2S ferredoxin-type" evidence="1">
    <location>
        <begin position="8"/>
        <end position="100"/>
    </location>
</feature>
<dbReference type="CDD" id="cd00207">
    <property type="entry name" value="fer2"/>
    <property type="match status" value="1"/>
</dbReference>
<dbReference type="InterPro" id="IPR012675">
    <property type="entry name" value="Beta-grasp_dom_sf"/>
</dbReference>
<evidence type="ECO:0000313" key="2">
    <source>
        <dbReference type="EMBL" id="OIQ98181.1"/>
    </source>
</evidence>
<dbReference type="AlphaFoldDB" id="A0A1J5SD91"/>
<dbReference type="Gene3D" id="3.10.20.30">
    <property type="match status" value="1"/>
</dbReference>
<dbReference type="EC" id="1.18.1.3" evidence="2"/>
<dbReference type="GO" id="GO:0051537">
    <property type="term" value="F:2 iron, 2 sulfur cluster binding"/>
    <property type="evidence" value="ECO:0007669"/>
    <property type="project" value="InterPro"/>
</dbReference>
<dbReference type="InterPro" id="IPR006058">
    <property type="entry name" value="2Fe2S_fd_BS"/>
</dbReference>
<sequence>MNCMDSEFQVTIRQTGERFSCSSKESLLAGMARLGRRGIPVGCLNGGCGVCKVRLLRGKVQKLGPISRAHVTADEELTGYSLACRVAPQCELELEVAGKMQKPFFKGFVFRTGQVSTK</sequence>
<accession>A0A1J5SD91</accession>
<proteinExistence type="predicted"/>
<dbReference type="Pfam" id="PF00111">
    <property type="entry name" value="Fer2"/>
    <property type="match status" value="1"/>
</dbReference>
<dbReference type="InterPro" id="IPR036010">
    <property type="entry name" value="2Fe-2S_ferredoxin-like_sf"/>
</dbReference>
<name>A0A1J5SD91_9ZZZZ</name>
<dbReference type="GO" id="GO:0008860">
    <property type="term" value="F:ferredoxin-NAD+ reductase activity"/>
    <property type="evidence" value="ECO:0007669"/>
    <property type="project" value="UniProtKB-EC"/>
</dbReference>
<dbReference type="SUPFAM" id="SSF54292">
    <property type="entry name" value="2Fe-2S ferredoxin-like"/>
    <property type="match status" value="1"/>
</dbReference>
<protein>
    <submittedName>
        <fullName evidence="2">Ferredoxin--NAD(P)(+) reductase CarAd</fullName>
        <ecNumber evidence="2">1.18.1.2</ecNumber>
        <ecNumber evidence="2">1.18.1.3</ecNumber>
    </submittedName>
</protein>